<evidence type="ECO:0000313" key="1">
    <source>
        <dbReference type="EMBL" id="DAE03888.1"/>
    </source>
</evidence>
<protein>
    <submittedName>
        <fullName evidence="1">Uncharacterized protein</fullName>
    </submittedName>
</protein>
<dbReference type="EMBL" id="BK015377">
    <property type="protein sequence ID" value="DAE03888.1"/>
    <property type="molecule type" value="Genomic_DNA"/>
</dbReference>
<dbReference type="Pfam" id="PF05895">
    <property type="entry name" value="DUF859"/>
    <property type="match status" value="1"/>
</dbReference>
<accession>A0A8S5PB30</accession>
<proteinExistence type="predicted"/>
<sequence>MQYRIYVTVEPLTGASYFGYPIYLSVYVDGSCVSSGYTLKAASPNRWSSSIEYDSGWVTAAGASGSAPLTIRLYSGSGSTRDDSYGYALPVERAESIGDFSLTAGDAVVGQTGTLTITRPGYGYSFACTYALGTASGSIGDLRTVSSSSGRVVYQWTVPESLARQITTSTWASGTVTVKVYSGGTLVGTLRAPFTAYVPESMRPVATLQVSVVNDDAAVRDWGLCIQGVSRLEYTVTASGQGGASIRTCRFRFGGQELAGSSGTTGLIGVSGILVPTVTVTDSRGRSVTVQGEAVTVWEYHPPVITASAVVRCGIDGTPQDDGAYLKVKCAATCSQIQTRNSVQIRARFRPMGGAWSGYTELLGGLEQLLGGGLSPTTSYEVELSARDTVGHIRTVRYTASTSQVTLHLHSGGKGAAFGKYSETAGLECAWPAVFYGDVAVSGGLTVNGQPLEAAVFPVGSVRLTDSAAPPDIGTTSWQSVETGIAGVYGWRRVT</sequence>
<name>A0A8S5PB30_9CAUD</name>
<dbReference type="InterPro" id="IPR008577">
    <property type="entry name" value="DUF859"/>
</dbReference>
<reference evidence="1" key="1">
    <citation type="journal article" date="2021" name="Proc. Natl. Acad. Sci. U.S.A.">
        <title>A Catalog of Tens of Thousands of Viruses from Human Metagenomes Reveals Hidden Associations with Chronic Diseases.</title>
        <authorList>
            <person name="Tisza M.J."/>
            <person name="Buck C.B."/>
        </authorList>
    </citation>
    <scope>NUCLEOTIDE SEQUENCE</scope>
    <source>
        <strain evidence="1">CtRrG7</strain>
    </source>
</reference>
<organism evidence="1">
    <name type="scientific">Myoviridae sp. ctRrG7</name>
    <dbReference type="NCBI Taxonomy" id="2825106"/>
    <lineage>
        <taxon>Viruses</taxon>
        <taxon>Duplodnaviria</taxon>
        <taxon>Heunggongvirae</taxon>
        <taxon>Uroviricota</taxon>
        <taxon>Caudoviricetes</taxon>
    </lineage>
</organism>